<gene>
    <name evidence="3" type="ORF">Clow_01121</name>
</gene>
<feature type="compositionally biased region" description="Gly residues" evidence="2">
    <location>
        <begin position="407"/>
        <end position="416"/>
    </location>
</feature>
<name>A0A0Q0YJC4_9CORY</name>
<accession>A0A0Q0YJC4</accession>
<keyword evidence="1" id="KW-0175">Coiled coil</keyword>
<protein>
    <recommendedName>
        <fullName evidence="5">DUF5129 domain-containing protein</fullName>
    </recommendedName>
</protein>
<dbReference type="STRING" id="1544413.Clow_01121"/>
<feature type="compositionally biased region" description="Low complexity" evidence="2">
    <location>
        <begin position="394"/>
        <end position="406"/>
    </location>
</feature>
<organism evidence="3 4">
    <name type="scientific">Corynebacterium lowii</name>
    <dbReference type="NCBI Taxonomy" id="1544413"/>
    <lineage>
        <taxon>Bacteria</taxon>
        <taxon>Bacillati</taxon>
        <taxon>Actinomycetota</taxon>
        <taxon>Actinomycetes</taxon>
        <taxon>Mycobacteriales</taxon>
        <taxon>Corynebacteriaceae</taxon>
        <taxon>Corynebacterium</taxon>
    </lineage>
</organism>
<dbReference type="PATRIC" id="fig|1544413.3.peg.1127"/>
<feature type="coiled-coil region" evidence="1">
    <location>
        <begin position="283"/>
        <end position="319"/>
    </location>
</feature>
<keyword evidence="4" id="KW-1185">Reference proteome</keyword>
<evidence type="ECO:0008006" key="5">
    <source>
        <dbReference type="Google" id="ProtNLM"/>
    </source>
</evidence>
<dbReference type="EMBL" id="LKEV01000002">
    <property type="protein sequence ID" value="KQB86910.1"/>
    <property type="molecule type" value="Genomic_DNA"/>
</dbReference>
<dbReference type="Proteomes" id="UP000050488">
    <property type="component" value="Unassembled WGS sequence"/>
</dbReference>
<dbReference type="AlphaFoldDB" id="A0A0Q0YJC4"/>
<sequence length="416" mass="45238">MESDAQRLQVPAVVTGLYYVVFENNKENVLDSLENHVRDHRPELIAPDDDHYADGILIVGVGLSPRNAFIGCGNDVCDALDLWGGTSLDTALDAMKPGVADGNIPAGLFNSAQTATDVAALEQRLYDDAVGDRTAASVGAGLGTSALVGGVGSVLTVSRNTRRKKSEEARSDLDHVLNNYGEIAQRLDSIDIRANSLSSSFADKQLRQQWAEVRDRFLALDEQISGAGGLSSLNTGDDKVMAKQHSTIATAATTVTQIETAEENIDRLFNLEQGDVTTRQSDLEDLRGDVRKAKLAAKSTELKKELEAIGQRIQQLAQQVENPTFMADLVRITNDYQAALAEMKRRELSDVKDYEPLRQPRLYDPDYRYSDFVTYYAISSWHSNNVATHQAQQSSSSSTNTSYSSGFSGGGGSSSF</sequence>
<reference evidence="3 4" key="1">
    <citation type="submission" date="2015-10" db="EMBL/GenBank/DDBJ databases">
        <title>Corynebacteirum lowii and Corynebacterium oculi species nova, derived from human clinical disease and and emended description of Corynebacterium mastiditis.</title>
        <authorList>
            <person name="Bernard K."/>
            <person name="Pacheco A.L."/>
            <person name="Mcdougall C."/>
            <person name="Burtx T."/>
            <person name="Weibe D."/>
            <person name="Tyler S."/>
            <person name="Olson A.B."/>
            <person name="Cnockaert M."/>
            <person name="Eguchi H."/>
            <person name="Kuwahara T."/>
            <person name="Nakayama-Imaohji H."/>
            <person name="Boudewijins M."/>
            <person name="Van Hoecke F."/>
            <person name="Bernier A.-M."/>
            <person name="Vandamme P."/>
        </authorList>
    </citation>
    <scope>NUCLEOTIDE SEQUENCE [LARGE SCALE GENOMIC DNA]</scope>
    <source>
        <strain evidence="3 4">NML 130206</strain>
    </source>
</reference>
<evidence type="ECO:0000256" key="1">
    <source>
        <dbReference type="SAM" id="Coils"/>
    </source>
</evidence>
<evidence type="ECO:0000313" key="3">
    <source>
        <dbReference type="EMBL" id="KQB86910.1"/>
    </source>
</evidence>
<comment type="caution">
    <text evidence="3">The sequence shown here is derived from an EMBL/GenBank/DDBJ whole genome shotgun (WGS) entry which is preliminary data.</text>
</comment>
<proteinExistence type="predicted"/>
<feature type="region of interest" description="Disordered" evidence="2">
    <location>
        <begin position="392"/>
        <end position="416"/>
    </location>
</feature>
<evidence type="ECO:0000256" key="2">
    <source>
        <dbReference type="SAM" id="MobiDB-lite"/>
    </source>
</evidence>
<evidence type="ECO:0000313" key="4">
    <source>
        <dbReference type="Proteomes" id="UP000050488"/>
    </source>
</evidence>